<dbReference type="Gene3D" id="3.10.129.10">
    <property type="entry name" value="Hotdog Thioesterase"/>
    <property type="match status" value="1"/>
</dbReference>
<dbReference type="SUPFAM" id="SSF54637">
    <property type="entry name" value="Thioesterase/thiol ester dehydrase-isomerase"/>
    <property type="match status" value="1"/>
</dbReference>
<evidence type="ECO:0000313" key="5">
    <source>
        <dbReference type="Proteomes" id="UP000254465"/>
    </source>
</evidence>
<protein>
    <submittedName>
        <fullName evidence="4">Thioesterase superfamily protein</fullName>
        <ecNumber evidence="4">3.1.2.-</ecNumber>
    </submittedName>
</protein>
<gene>
    <name evidence="4" type="ORF">NCTC11296_00276</name>
</gene>
<dbReference type="AlphaFoldDB" id="A0A377I511"/>
<dbReference type="Proteomes" id="UP000254465">
    <property type="component" value="Unassembled WGS sequence"/>
</dbReference>
<sequence>MATKTPRAGVTHLIELKMMKIWKKTFTLEQLNQFNAQCAVGHLGIQFTAQGEDWLEATMPVDHRTTQPMGFLHGGISAALAETVGSMAGFCCVEENQVVVGLDINASHLRPVREGSVTARATPIRLGKTTQFWQIDIKDQADRLCCFAKLTLSVITQ</sequence>
<dbReference type="InterPro" id="IPR029069">
    <property type="entry name" value="HotDog_dom_sf"/>
</dbReference>
<dbReference type="GO" id="GO:0005829">
    <property type="term" value="C:cytosol"/>
    <property type="evidence" value="ECO:0007669"/>
    <property type="project" value="TreeGrafter"/>
</dbReference>
<dbReference type="GO" id="GO:0061522">
    <property type="term" value="F:1,4-dihydroxy-2-naphthoyl-CoA thioesterase activity"/>
    <property type="evidence" value="ECO:0007669"/>
    <property type="project" value="TreeGrafter"/>
</dbReference>
<comment type="similarity">
    <text evidence="1">Belongs to the thioesterase PaaI family.</text>
</comment>
<dbReference type="PANTHER" id="PTHR43240:SF5">
    <property type="entry name" value="1,4-DIHYDROXY-2-NAPHTHOYL-COA THIOESTERASE 1"/>
    <property type="match status" value="1"/>
</dbReference>
<dbReference type="InterPro" id="IPR006683">
    <property type="entry name" value="Thioestr_dom"/>
</dbReference>
<proteinExistence type="inferred from homology"/>
<reference evidence="4 5" key="1">
    <citation type="submission" date="2018-06" db="EMBL/GenBank/DDBJ databases">
        <authorList>
            <consortium name="Pathogen Informatics"/>
            <person name="Doyle S."/>
        </authorList>
    </citation>
    <scope>NUCLEOTIDE SEQUENCE [LARGE SCALE GENOMIC DNA]</scope>
    <source>
        <strain evidence="4 5">NCTC11296</strain>
    </source>
</reference>
<name>A0A377I511_AVIPA</name>
<dbReference type="Pfam" id="PF03061">
    <property type="entry name" value="4HBT"/>
    <property type="match status" value="1"/>
</dbReference>
<dbReference type="EMBL" id="UGHK01000001">
    <property type="protein sequence ID" value="STO70386.1"/>
    <property type="molecule type" value="Genomic_DNA"/>
</dbReference>
<dbReference type="InterPro" id="IPR003736">
    <property type="entry name" value="PAAI_dom"/>
</dbReference>
<evidence type="ECO:0000313" key="4">
    <source>
        <dbReference type="EMBL" id="STO70386.1"/>
    </source>
</evidence>
<evidence type="ECO:0000259" key="3">
    <source>
        <dbReference type="Pfam" id="PF03061"/>
    </source>
</evidence>
<dbReference type="EC" id="3.1.2.-" evidence="4"/>
<accession>A0A377I511</accession>
<feature type="domain" description="Thioesterase" evidence="3">
    <location>
        <begin position="69"/>
        <end position="146"/>
    </location>
</feature>
<evidence type="ECO:0000256" key="2">
    <source>
        <dbReference type="ARBA" id="ARBA00022801"/>
    </source>
</evidence>
<evidence type="ECO:0000256" key="1">
    <source>
        <dbReference type="ARBA" id="ARBA00008324"/>
    </source>
</evidence>
<keyword evidence="2 4" id="KW-0378">Hydrolase</keyword>
<dbReference type="NCBIfam" id="TIGR00369">
    <property type="entry name" value="unchar_dom_1"/>
    <property type="match status" value="1"/>
</dbReference>
<dbReference type="PANTHER" id="PTHR43240">
    <property type="entry name" value="1,4-DIHYDROXY-2-NAPHTHOYL-COA THIOESTERASE 1"/>
    <property type="match status" value="1"/>
</dbReference>
<organism evidence="4 5">
    <name type="scientific">Avibacterium paragallinarum</name>
    <name type="common">Haemophilus gallinarum</name>
    <dbReference type="NCBI Taxonomy" id="728"/>
    <lineage>
        <taxon>Bacteria</taxon>
        <taxon>Pseudomonadati</taxon>
        <taxon>Pseudomonadota</taxon>
        <taxon>Gammaproteobacteria</taxon>
        <taxon>Pasteurellales</taxon>
        <taxon>Pasteurellaceae</taxon>
        <taxon>Avibacterium</taxon>
    </lineage>
</organism>
<dbReference type="CDD" id="cd03443">
    <property type="entry name" value="PaaI_thioesterase"/>
    <property type="match status" value="1"/>
</dbReference>